<evidence type="ECO:0000259" key="3">
    <source>
        <dbReference type="PROSITE" id="PS50158"/>
    </source>
</evidence>
<sequence length="232" mass="25644">MPPKSLKLSSPVKKATTTNNTKKNVKLVPPKQPRSPVKRKREKKDFFTPSPSKKLKEEKTSSTNTSSTNTSTSTSTTSAKSVTPSPKKDQVRPTHSRSARKLDAGFYKEPNSVIDVDDVDSPVASQSSLEDVSPPTYIPLSIYKNISYTPRSPTTHLLLSPPRRVALAKVLEKCSIPADFETRKYGPLSGTNWEERVLTCYDNGMIGGEKKELICTECGEIGHKKKHCVKLI</sequence>
<evidence type="ECO:0000313" key="4">
    <source>
        <dbReference type="EMBL" id="GMI23767.1"/>
    </source>
</evidence>
<dbReference type="GO" id="GO:0003676">
    <property type="term" value="F:nucleic acid binding"/>
    <property type="evidence" value="ECO:0007669"/>
    <property type="project" value="InterPro"/>
</dbReference>
<proteinExistence type="predicted"/>
<feature type="compositionally biased region" description="Low complexity" evidence="2">
    <location>
        <begin position="1"/>
        <end position="29"/>
    </location>
</feature>
<keyword evidence="1" id="KW-0863">Zinc-finger</keyword>
<accession>A0A9W7FYY4</accession>
<dbReference type="InterPro" id="IPR001878">
    <property type="entry name" value="Znf_CCHC"/>
</dbReference>
<dbReference type="EMBL" id="BRYA01000575">
    <property type="protein sequence ID" value="GMI23767.1"/>
    <property type="molecule type" value="Genomic_DNA"/>
</dbReference>
<evidence type="ECO:0000313" key="5">
    <source>
        <dbReference type="Proteomes" id="UP001165065"/>
    </source>
</evidence>
<keyword evidence="1" id="KW-0862">Zinc</keyword>
<dbReference type="Proteomes" id="UP001165065">
    <property type="component" value="Unassembled WGS sequence"/>
</dbReference>
<feature type="domain" description="CCHC-type" evidence="3">
    <location>
        <begin position="215"/>
        <end position="228"/>
    </location>
</feature>
<keyword evidence="5" id="KW-1185">Reference proteome</keyword>
<dbReference type="OrthoDB" id="47614at2759"/>
<gene>
    <name evidence="4" type="ORF">TrCOL_g8648</name>
</gene>
<feature type="region of interest" description="Disordered" evidence="2">
    <location>
        <begin position="1"/>
        <end position="106"/>
    </location>
</feature>
<evidence type="ECO:0000256" key="1">
    <source>
        <dbReference type="PROSITE-ProRule" id="PRU00047"/>
    </source>
</evidence>
<evidence type="ECO:0000256" key="2">
    <source>
        <dbReference type="SAM" id="MobiDB-lite"/>
    </source>
</evidence>
<keyword evidence="1" id="KW-0479">Metal-binding</keyword>
<comment type="caution">
    <text evidence="4">The sequence shown here is derived from an EMBL/GenBank/DDBJ whole genome shotgun (WGS) entry which is preliminary data.</text>
</comment>
<name>A0A9W7FYY4_9STRA</name>
<dbReference type="GO" id="GO:0008270">
    <property type="term" value="F:zinc ion binding"/>
    <property type="evidence" value="ECO:0007669"/>
    <property type="project" value="UniProtKB-KW"/>
</dbReference>
<protein>
    <recommendedName>
        <fullName evidence="3">CCHC-type domain-containing protein</fullName>
    </recommendedName>
</protein>
<dbReference type="PROSITE" id="PS50158">
    <property type="entry name" value="ZF_CCHC"/>
    <property type="match status" value="1"/>
</dbReference>
<reference evidence="5" key="1">
    <citation type="journal article" date="2023" name="Commun. Biol.">
        <title>Genome analysis of Parmales, the sister group of diatoms, reveals the evolutionary specialization of diatoms from phago-mixotrophs to photoautotrophs.</title>
        <authorList>
            <person name="Ban H."/>
            <person name="Sato S."/>
            <person name="Yoshikawa S."/>
            <person name="Yamada K."/>
            <person name="Nakamura Y."/>
            <person name="Ichinomiya M."/>
            <person name="Sato N."/>
            <person name="Blanc-Mathieu R."/>
            <person name="Endo H."/>
            <person name="Kuwata A."/>
            <person name="Ogata H."/>
        </authorList>
    </citation>
    <scope>NUCLEOTIDE SEQUENCE [LARGE SCALE GENOMIC DNA]</scope>
</reference>
<dbReference type="AlphaFoldDB" id="A0A9W7FYY4"/>
<feature type="compositionally biased region" description="Low complexity" evidence="2">
    <location>
        <begin position="61"/>
        <end position="85"/>
    </location>
</feature>
<organism evidence="4 5">
    <name type="scientific">Triparma columacea</name>
    <dbReference type="NCBI Taxonomy" id="722753"/>
    <lineage>
        <taxon>Eukaryota</taxon>
        <taxon>Sar</taxon>
        <taxon>Stramenopiles</taxon>
        <taxon>Ochrophyta</taxon>
        <taxon>Bolidophyceae</taxon>
        <taxon>Parmales</taxon>
        <taxon>Triparmaceae</taxon>
        <taxon>Triparma</taxon>
    </lineage>
</organism>